<feature type="domain" description="Ig-like" evidence="14">
    <location>
        <begin position="426"/>
        <end position="513"/>
    </location>
</feature>
<evidence type="ECO:0000256" key="3">
    <source>
        <dbReference type="ARBA" id="ARBA00022729"/>
    </source>
</evidence>
<organism evidence="15 16">
    <name type="scientific">Oedothorax gibbosus</name>
    <dbReference type="NCBI Taxonomy" id="931172"/>
    <lineage>
        <taxon>Eukaryota</taxon>
        <taxon>Metazoa</taxon>
        <taxon>Ecdysozoa</taxon>
        <taxon>Arthropoda</taxon>
        <taxon>Chelicerata</taxon>
        <taxon>Arachnida</taxon>
        <taxon>Araneae</taxon>
        <taxon>Araneomorphae</taxon>
        <taxon>Entelegynae</taxon>
        <taxon>Araneoidea</taxon>
        <taxon>Linyphiidae</taxon>
        <taxon>Erigoninae</taxon>
        <taxon>Oedothorax</taxon>
    </lineage>
</organism>
<evidence type="ECO:0000256" key="7">
    <source>
        <dbReference type="ARBA" id="ARBA00023157"/>
    </source>
</evidence>
<dbReference type="Pfam" id="PF07679">
    <property type="entry name" value="I-set"/>
    <property type="match status" value="1"/>
</dbReference>
<dbReference type="GO" id="GO:0004252">
    <property type="term" value="F:serine-type endopeptidase activity"/>
    <property type="evidence" value="ECO:0007669"/>
    <property type="project" value="InterPro"/>
</dbReference>
<dbReference type="PANTHER" id="PTHR24255">
    <property type="entry name" value="COMPLEMENT COMPONENT 1, S SUBCOMPONENT-RELATED"/>
    <property type="match status" value="1"/>
</dbReference>
<dbReference type="InterPro" id="IPR001254">
    <property type="entry name" value="Trypsin_dom"/>
</dbReference>
<feature type="domain" description="Ig-like" evidence="14">
    <location>
        <begin position="530"/>
        <end position="619"/>
    </location>
</feature>
<dbReference type="InterPro" id="IPR001314">
    <property type="entry name" value="Peptidase_S1A"/>
</dbReference>
<dbReference type="InterPro" id="IPR000859">
    <property type="entry name" value="CUB_dom"/>
</dbReference>
<dbReference type="InterPro" id="IPR036179">
    <property type="entry name" value="Ig-like_dom_sf"/>
</dbReference>
<dbReference type="SUPFAM" id="SSF50494">
    <property type="entry name" value="Trypsin-like serine proteases"/>
    <property type="match status" value="1"/>
</dbReference>
<dbReference type="PROSITE" id="PS01180">
    <property type="entry name" value="CUB"/>
    <property type="match status" value="3"/>
</dbReference>
<evidence type="ECO:0000313" key="15">
    <source>
        <dbReference type="EMBL" id="KAG8197228.1"/>
    </source>
</evidence>
<name>A0AAV6VMF3_9ARAC</name>
<keyword evidence="5 10" id="KW-0378">Hydrolase</keyword>
<dbReference type="InterPro" id="IPR043504">
    <property type="entry name" value="Peptidase_S1_PA_chymotrypsin"/>
</dbReference>
<keyword evidence="1" id="KW-0768">Sushi</keyword>
<dbReference type="PRINTS" id="PR00722">
    <property type="entry name" value="CHYMOTRYPSIN"/>
</dbReference>
<dbReference type="CDD" id="cd00041">
    <property type="entry name" value="CUB"/>
    <property type="match status" value="3"/>
</dbReference>
<keyword evidence="7" id="KW-1015">Disulfide bond</keyword>
<evidence type="ECO:0000256" key="9">
    <source>
        <dbReference type="PROSITE-ProRule" id="PRU00059"/>
    </source>
</evidence>
<dbReference type="Proteomes" id="UP000827092">
    <property type="component" value="Unassembled WGS sequence"/>
</dbReference>
<dbReference type="SMART" id="SM00042">
    <property type="entry name" value="CUB"/>
    <property type="match status" value="3"/>
</dbReference>
<dbReference type="InterPro" id="IPR018114">
    <property type="entry name" value="TRYPSIN_HIS"/>
</dbReference>
<accession>A0AAV6VMF3</accession>
<dbReference type="AlphaFoldDB" id="A0AAV6VMF3"/>
<dbReference type="InterPro" id="IPR003598">
    <property type="entry name" value="Ig_sub2"/>
</dbReference>
<dbReference type="FunFam" id="2.60.120.290:FF:000013">
    <property type="entry name" value="Membrane frizzled-related protein"/>
    <property type="match status" value="2"/>
</dbReference>
<dbReference type="InterPro" id="IPR007110">
    <property type="entry name" value="Ig-like_dom"/>
</dbReference>
<dbReference type="Pfam" id="PF00431">
    <property type="entry name" value="CUB"/>
    <property type="match status" value="3"/>
</dbReference>
<evidence type="ECO:0000256" key="10">
    <source>
        <dbReference type="RuleBase" id="RU363034"/>
    </source>
</evidence>
<evidence type="ECO:0000256" key="4">
    <source>
        <dbReference type="ARBA" id="ARBA00022737"/>
    </source>
</evidence>
<sequence length="893" mass="99575">MYIAKRLRLCYQIYGSTLILLLVAAIYLIHLAHQICLDVSGNGDETSRILARTIREAIDECNTSLSVSGNGGTIHSPNFPNKYPSNADCRWILTTDDPNGTIFLRINILQLEPDTNCKLDYLQIHLGLTSLSPALDPLCGNIRDKVIKTNSTTLLLVFHSDSVYEDGGFSVDYFTQSAGDCKAKLTDSTGVIRSPGFPKNYPDNTDCWTLVTVRKDKRIALNFESLDLEYGENCTFDYVQVYDGATRESTLLGQICRKQDVTSFESKGNSLLLHFHSDDFLNKKGYTARYSTIDNHSSVIGDCLWESGDGNGTIASPNYPSHYPGLSNCSIWLKAPEDQWIFIVFDAVQLEIEVNCSYDYLQIHDGPSPNSTLMGTFCGRKSEPKNLTSSTNEVEISFFSDSFAEFSGFKLQYFFQKNETVTEATPTKFGDTIFDNVPENATLSTGSSYMLRCSTQHPLAKIRWLKDGHFLAGGTPMSGLKLLSNNSLWIQSMDNHLAGVYTCARVTAEDTVSVNAYIWMANGSNSKESPCGIVFRKVPRDVSYAEGEFAHLECLAAGSHVQLSWEKDGQPLQQNKHVTILQNGFMFLDRVTLNDTGIYSCVAYDAVSKCQRKAAAVLNVSKRAKIDEICGKPKAGKPSNDIPTMDQHGKIVGGHNTIKGAYPWQVMLWEPTLKSFCGGSLLNERWMITAGHCFVNYEGLRWDRIIIKIGKYDRETEEPHEFRTTIADPSSIVVHPSYNKVNFDNDLALVRLRDHVPFSDYILPLCLGGRNLEDFPTGSLQMGTVVGWGKLKEYGPSPRYLQEIRLPIVDQKKCIASTNFTVSRNMFCAGYAQEIVGDACKGDSGGPFMISKNNRWYLLGIVSWGEGCGKEGKYGFYTRVVNYLPWIKGIMKS</sequence>
<evidence type="ECO:0000256" key="5">
    <source>
        <dbReference type="ARBA" id="ARBA00022801"/>
    </source>
</evidence>
<dbReference type="GO" id="GO:0006508">
    <property type="term" value="P:proteolysis"/>
    <property type="evidence" value="ECO:0007669"/>
    <property type="project" value="UniProtKB-KW"/>
</dbReference>
<keyword evidence="2 10" id="KW-0645">Protease</keyword>
<dbReference type="InterPro" id="IPR009003">
    <property type="entry name" value="Peptidase_S1_PA"/>
</dbReference>
<evidence type="ECO:0000256" key="6">
    <source>
        <dbReference type="ARBA" id="ARBA00022825"/>
    </source>
</evidence>
<dbReference type="InterPro" id="IPR033116">
    <property type="entry name" value="TRYPSIN_SER"/>
</dbReference>
<keyword evidence="11" id="KW-1133">Transmembrane helix</keyword>
<dbReference type="PROSITE" id="PS50835">
    <property type="entry name" value="IG_LIKE"/>
    <property type="match status" value="2"/>
</dbReference>
<dbReference type="CDD" id="cd00190">
    <property type="entry name" value="Tryp_SPc"/>
    <property type="match status" value="1"/>
</dbReference>
<evidence type="ECO:0000256" key="8">
    <source>
        <dbReference type="ARBA" id="ARBA00023180"/>
    </source>
</evidence>
<feature type="domain" description="Peptidase S1" evidence="13">
    <location>
        <begin position="651"/>
        <end position="892"/>
    </location>
</feature>
<dbReference type="FunFam" id="2.60.120.290:FF:000003">
    <property type="entry name" value="Neuropilin"/>
    <property type="match status" value="1"/>
</dbReference>
<comment type="caution">
    <text evidence="9">Lacks conserved residue(s) required for the propagation of feature annotation.</text>
</comment>
<feature type="domain" description="CUB" evidence="12">
    <location>
        <begin position="303"/>
        <end position="416"/>
    </location>
</feature>
<dbReference type="InterPro" id="IPR013783">
    <property type="entry name" value="Ig-like_fold"/>
</dbReference>
<evidence type="ECO:0000259" key="14">
    <source>
        <dbReference type="PROSITE" id="PS50835"/>
    </source>
</evidence>
<dbReference type="InterPro" id="IPR035914">
    <property type="entry name" value="Sperma_CUB_dom_sf"/>
</dbReference>
<comment type="caution">
    <text evidence="15">The sequence shown here is derived from an EMBL/GenBank/DDBJ whole genome shotgun (WGS) entry which is preliminary data.</text>
</comment>
<dbReference type="SMART" id="SM00409">
    <property type="entry name" value="IG"/>
    <property type="match status" value="2"/>
</dbReference>
<keyword evidence="8" id="KW-0325">Glycoprotein</keyword>
<protein>
    <submittedName>
        <fullName evidence="15">Uncharacterized protein</fullName>
    </submittedName>
</protein>
<dbReference type="Gene3D" id="2.60.120.290">
    <property type="entry name" value="Spermadhesin, CUB domain"/>
    <property type="match status" value="3"/>
</dbReference>
<dbReference type="PROSITE" id="PS00134">
    <property type="entry name" value="TRYPSIN_HIS"/>
    <property type="match status" value="1"/>
</dbReference>
<keyword evidence="16" id="KW-1185">Reference proteome</keyword>
<dbReference type="FunFam" id="2.40.10.10:FF:000006">
    <property type="entry name" value="Serine proteinase stubble"/>
    <property type="match status" value="1"/>
</dbReference>
<dbReference type="Gene3D" id="2.60.40.10">
    <property type="entry name" value="Immunoglobulins"/>
    <property type="match status" value="2"/>
</dbReference>
<evidence type="ECO:0000256" key="2">
    <source>
        <dbReference type="ARBA" id="ARBA00022670"/>
    </source>
</evidence>
<dbReference type="GO" id="GO:0005615">
    <property type="term" value="C:extracellular space"/>
    <property type="evidence" value="ECO:0007669"/>
    <property type="project" value="TreeGrafter"/>
</dbReference>
<dbReference type="PROSITE" id="PS50240">
    <property type="entry name" value="TRYPSIN_DOM"/>
    <property type="match status" value="1"/>
</dbReference>
<dbReference type="InterPro" id="IPR013098">
    <property type="entry name" value="Ig_I-set"/>
</dbReference>
<evidence type="ECO:0000313" key="16">
    <source>
        <dbReference type="Proteomes" id="UP000827092"/>
    </source>
</evidence>
<dbReference type="PROSITE" id="PS00135">
    <property type="entry name" value="TRYPSIN_SER"/>
    <property type="match status" value="1"/>
</dbReference>
<evidence type="ECO:0000259" key="12">
    <source>
        <dbReference type="PROSITE" id="PS01180"/>
    </source>
</evidence>
<feature type="transmembrane region" description="Helical" evidence="11">
    <location>
        <begin position="12"/>
        <end position="32"/>
    </location>
</feature>
<dbReference type="SMART" id="SM00408">
    <property type="entry name" value="IGc2"/>
    <property type="match status" value="2"/>
</dbReference>
<dbReference type="Gene3D" id="2.40.10.10">
    <property type="entry name" value="Trypsin-like serine proteases"/>
    <property type="match status" value="2"/>
</dbReference>
<dbReference type="SUPFAM" id="SSF49854">
    <property type="entry name" value="Spermadhesin, CUB domain"/>
    <property type="match status" value="3"/>
</dbReference>
<keyword evidence="6 10" id="KW-0720">Serine protease</keyword>
<evidence type="ECO:0000256" key="1">
    <source>
        <dbReference type="ARBA" id="ARBA00022659"/>
    </source>
</evidence>
<dbReference type="SUPFAM" id="SSF48726">
    <property type="entry name" value="Immunoglobulin"/>
    <property type="match status" value="2"/>
</dbReference>
<reference evidence="15 16" key="1">
    <citation type="journal article" date="2022" name="Nat. Ecol. Evol.">
        <title>A masculinizing supergene underlies an exaggerated male reproductive morph in a spider.</title>
        <authorList>
            <person name="Hendrickx F."/>
            <person name="De Corte Z."/>
            <person name="Sonet G."/>
            <person name="Van Belleghem S.M."/>
            <person name="Kostlbacher S."/>
            <person name="Vangestel C."/>
        </authorList>
    </citation>
    <scope>NUCLEOTIDE SEQUENCE [LARGE SCALE GENOMIC DNA]</scope>
    <source>
        <strain evidence="15">W744_W776</strain>
    </source>
</reference>
<keyword evidence="4" id="KW-0677">Repeat</keyword>
<dbReference type="EMBL" id="JAFNEN010000058">
    <property type="protein sequence ID" value="KAG8197228.1"/>
    <property type="molecule type" value="Genomic_DNA"/>
</dbReference>
<keyword evidence="3" id="KW-0732">Signal</keyword>
<proteinExistence type="predicted"/>
<dbReference type="InterPro" id="IPR003599">
    <property type="entry name" value="Ig_sub"/>
</dbReference>
<evidence type="ECO:0000256" key="11">
    <source>
        <dbReference type="SAM" id="Phobius"/>
    </source>
</evidence>
<dbReference type="PANTHER" id="PTHR24255:SF38">
    <property type="entry name" value="MANNAN-BINDING LECTIN SERINE PROTEASE 1-LIKE"/>
    <property type="match status" value="1"/>
</dbReference>
<evidence type="ECO:0000259" key="13">
    <source>
        <dbReference type="PROSITE" id="PS50240"/>
    </source>
</evidence>
<dbReference type="Pfam" id="PF00089">
    <property type="entry name" value="Trypsin"/>
    <property type="match status" value="1"/>
</dbReference>
<keyword evidence="11" id="KW-0472">Membrane</keyword>
<keyword evidence="11" id="KW-0812">Transmembrane</keyword>
<feature type="domain" description="CUB" evidence="12">
    <location>
        <begin position="61"/>
        <end position="176"/>
    </location>
</feature>
<feature type="domain" description="CUB" evidence="12">
    <location>
        <begin position="181"/>
        <end position="293"/>
    </location>
</feature>
<dbReference type="SMART" id="SM00020">
    <property type="entry name" value="Tryp_SPc"/>
    <property type="match status" value="1"/>
</dbReference>
<gene>
    <name evidence="15" type="ORF">JTE90_011381</name>
</gene>